<reference evidence="1 2" key="1">
    <citation type="submission" date="2019-10" db="EMBL/GenBank/DDBJ databases">
        <authorList>
            <person name="Palmer J.M."/>
        </authorList>
    </citation>
    <scope>NUCLEOTIDE SEQUENCE [LARGE SCALE GENOMIC DNA]</scope>
    <source>
        <strain evidence="1 2">TWF718</strain>
    </source>
</reference>
<sequence>MPVARIRNRYLHFASEQLDGPDGSAAWTTGENGAAWFQKGESTIDIIIRSPMSIGPHHMTTDMYGTGADGYVLQSIDVRAHMWGLLNSSLMAGWGLHISIGFDNVRDWSMWTDATVLFWGG</sequence>
<keyword evidence="2" id="KW-1185">Reference proteome</keyword>
<name>A0AAN8N1T1_9PEZI</name>
<comment type="caution">
    <text evidence="1">The sequence shown here is derived from an EMBL/GenBank/DDBJ whole genome shotgun (WGS) entry which is preliminary data.</text>
</comment>
<dbReference type="Proteomes" id="UP001313282">
    <property type="component" value="Unassembled WGS sequence"/>
</dbReference>
<organism evidence="1 2">
    <name type="scientific">Orbilia javanica</name>
    <dbReference type="NCBI Taxonomy" id="47235"/>
    <lineage>
        <taxon>Eukaryota</taxon>
        <taxon>Fungi</taxon>
        <taxon>Dikarya</taxon>
        <taxon>Ascomycota</taxon>
        <taxon>Pezizomycotina</taxon>
        <taxon>Orbiliomycetes</taxon>
        <taxon>Orbiliales</taxon>
        <taxon>Orbiliaceae</taxon>
        <taxon>Orbilia</taxon>
    </lineage>
</organism>
<protein>
    <submittedName>
        <fullName evidence="1">Uncharacterized protein</fullName>
    </submittedName>
</protein>
<evidence type="ECO:0000313" key="2">
    <source>
        <dbReference type="Proteomes" id="UP001313282"/>
    </source>
</evidence>
<proteinExistence type="predicted"/>
<dbReference type="AlphaFoldDB" id="A0AAN8N1T1"/>
<dbReference type="EMBL" id="JAVHNR010000003">
    <property type="protein sequence ID" value="KAK6347776.1"/>
    <property type="molecule type" value="Genomic_DNA"/>
</dbReference>
<evidence type="ECO:0000313" key="1">
    <source>
        <dbReference type="EMBL" id="KAK6347776.1"/>
    </source>
</evidence>
<gene>
    <name evidence="1" type="ORF">TWF718_005602</name>
</gene>
<accession>A0AAN8N1T1</accession>